<reference evidence="2 3" key="1">
    <citation type="journal article" date="2020" name="ISME J.">
        <title>Uncovering the hidden diversity of litter-decomposition mechanisms in mushroom-forming fungi.</title>
        <authorList>
            <person name="Floudas D."/>
            <person name="Bentzer J."/>
            <person name="Ahren D."/>
            <person name="Johansson T."/>
            <person name="Persson P."/>
            <person name="Tunlid A."/>
        </authorList>
    </citation>
    <scope>NUCLEOTIDE SEQUENCE [LARGE SCALE GENOMIC DNA]</scope>
    <source>
        <strain evidence="2 3">CBS 661.87</strain>
    </source>
</reference>
<sequence>MPPPPVPSSSKPQRGKRKSKFVTEKGAAERARKKHKAKGKRKAHDDEDEQSTSGNDDGDDDFNPAAPRRSRRATKAPARQVGDNDGPTTDAAEMSAGQAFDVDMNYQAVSRDSGAGHELDSLSNMEIDAMPEPENPPASTMALELDVEEDEKPKPVLQLKYQGFGIYGHCLCIVVEPWPPIRSMSRVSSVNPTRIREPSLAPPNFVPTSEQPSVRAKTPLFLPDDYAERSETPASFRGQSVPPAMSSLFDPRFLEDSDSEDDGGMMLFSQILNNAGDTRAGAANDDEDTDTGMFFGDADEMREL</sequence>
<protein>
    <submittedName>
        <fullName evidence="2">Uncharacterized protein</fullName>
    </submittedName>
</protein>
<feature type="compositionally biased region" description="Basic and acidic residues" evidence="1">
    <location>
        <begin position="21"/>
        <end position="30"/>
    </location>
</feature>
<keyword evidence="3" id="KW-1185">Reference proteome</keyword>
<organism evidence="2 3">
    <name type="scientific">Tricholomella constricta</name>
    <dbReference type="NCBI Taxonomy" id="117010"/>
    <lineage>
        <taxon>Eukaryota</taxon>
        <taxon>Fungi</taxon>
        <taxon>Dikarya</taxon>
        <taxon>Basidiomycota</taxon>
        <taxon>Agaricomycotina</taxon>
        <taxon>Agaricomycetes</taxon>
        <taxon>Agaricomycetidae</taxon>
        <taxon>Agaricales</taxon>
        <taxon>Tricholomatineae</taxon>
        <taxon>Lyophyllaceae</taxon>
        <taxon>Tricholomella</taxon>
    </lineage>
</organism>
<name>A0A8H5MBV9_9AGAR</name>
<feature type="region of interest" description="Disordered" evidence="1">
    <location>
        <begin position="277"/>
        <end position="304"/>
    </location>
</feature>
<gene>
    <name evidence="2" type="ORF">D9615_000509</name>
</gene>
<dbReference type="EMBL" id="JAACJP010000001">
    <property type="protein sequence ID" value="KAF5387966.1"/>
    <property type="molecule type" value="Genomic_DNA"/>
</dbReference>
<feature type="compositionally biased region" description="Acidic residues" evidence="1">
    <location>
        <begin position="46"/>
        <end position="62"/>
    </location>
</feature>
<feature type="region of interest" description="Disordered" evidence="1">
    <location>
        <begin position="194"/>
        <end position="213"/>
    </location>
</feature>
<feature type="compositionally biased region" description="Basic residues" evidence="1">
    <location>
        <begin position="31"/>
        <end position="42"/>
    </location>
</feature>
<comment type="caution">
    <text evidence="2">The sequence shown here is derived from an EMBL/GenBank/DDBJ whole genome shotgun (WGS) entry which is preliminary data.</text>
</comment>
<dbReference type="Proteomes" id="UP000565441">
    <property type="component" value="Unassembled WGS sequence"/>
</dbReference>
<dbReference type="AlphaFoldDB" id="A0A8H5MBV9"/>
<evidence type="ECO:0000256" key="1">
    <source>
        <dbReference type="SAM" id="MobiDB-lite"/>
    </source>
</evidence>
<proteinExistence type="predicted"/>
<evidence type="ECO:0000313" key="3">
    <source>
        <dbReference type="Proteomes" id="UP000565441"/>
    </source>
</evidence>
<evidence type="ECO:0000313" key="2">
    <source>
        <dbReference type="EMBL" id="KAF5387966.1"/>
    </source>
</evidence>
<feature type="region of interest" description="Disordered" evidence="1">
    <location>
        <begin position="1"/>
        <end position="98"/>
    </location>
</feature>
<dbReference type="OrthoDB" id="5374757at2759"/>
<feature type="region of interest" description="Disordered" evidence="1">
    <location>
        <begin position="231"/>
        <end position="260"/>
    </location>
</feature>
<accession>A0A8H5MBV9</accession>